<keyword evidence="3" id="KW-1185">Reference proteome</keyword>
<evidence type="ECO:0000313" key="3">
    <source>
        <dbReference type="Proteomes" id="UP000295023"/>
    </source>
</evidence>
<dbReference type="Proteomes" id="UP000295023">
    <property type="component" value="Unassembled WGS sequence"/>
</dbReference>
<dbReference type="OrthoDB" id="9812006at2"/>
<dbReference type="AlphaFoldDB" id="A0A4V2WKU3"/>
<name>A0A4V2WKU3_9PROT</name>
<dbReference type="EMBL" id="SKBM01000013">
    <property type="protein sequence ID" value="TCZ59947.1"/>
    <property type="molecule type" value="Genomic_DNA"/>
</dbReference>
<reference evidence="2 3" key="1">
    <citation type="submission" date="2019-03" db="EMBL/GenBank/DDBJ databases">
        <title>Paracraurococcus aquatilis NE82 genome sequence.</title>
        <authorList>
            <person name="Zhao Y."/>
            <person name="Du Z."/>
        </authorList>
    </citation>
    <scope>NUCLEOTIDE SEQUENCE [LARGE SCALE GENOMIC DNA]</scope>
    <source>
        <strain evidence="2 3">NE82</strain>
    </source>
</reference>
<protein>
    <submittedName>
        <fullName evidence="2">Phasin family protein</fullName>
    </submittedName>
</protein>
<dbReference type="InterPro" id="IPR018968">
    <property type="entry name" value="Phasin"/>
</dbReference>
<accession>A0A4V2WKU3</accession>
<gene>
    <name evidence="2" type="ORF">EXY23_15120</name>
</gene>
<feature type="domain" description="Phasin" evidence="1">
    <location>
        <begin position="19"/>
        <end position="118"/>
    </location>
</feature>
<evidence type="ECO:0000259" key="1">
    <source>
        <dbReference type="Pfam" id="PF09361"/>
    </source>
</evidence>
<organism evidence="2 3">
    <name type="scientific">Roseicella aquatilis</name>
    <dbReference type="NCBI Taxonomy" id="2527868"/>
    <lineage>
        <taxon>Bacteria</taxon>
        <taxon>Pseudomonadati</taxon>
        <taxon>Pseudomonadota</taxon>
        <taxon>Alphaproteobacteria</taxon>
        <taxon>Acetobacterales</taxon>
        <taxon>Roseomonadaceae</taxon>
        <taxon>Roseicella</taxon>
    </lineage>
</organism>
<dbReference type="InterPro" id="IPR010127">
    <property type="entry name" value="Phasin_subfam-1"/>
</dbReference>
<evidence type="ECO:0000313" key="2">
    <source>
        <dbReference type="EMBL" id="TCZ59947.1"/>
    </source>
</evidence>
<sequence length="133" mass="14566">MRMLSDFRMPGLPGMPDVEALAAAQRRNLEALSAANRVALEGAQAVARRHMEILQSSMTEMTEAMKALSGQESPQAKAARQAEMLKSAYEKAVGNMKEVADLIQKSNQEALGLLNKRFTEAMDEVRTLMAKKG</sequence>
<proteinExistence type="predicted"/>
<comment type="caution">
    <text evidence="2">The sequence shown here is derived from an EMBL/GenBank/DDBJ whole genome shotgun (WGS) entry which is preliminary data.</text>
</comment>
<dbReference type="Pfam" id="PF09361">
    <property type="entry name" value="Phasin_2"/>
    <property type="match status" value="1"/>
</dbReference>
<dbReference type="NCBIfam" id="TIGR01841">
    <property type="entry name" value="phasin"/>
    <property type="match status" value="1"/>
</dbReference>